<dbReference type="Pfam" id="PF03107">
    <property type="entry name" value="C1_2"/>
    <property type="match status" value="1"/>
</dbReference>
<dbReference type="PANTHER" id="PTHR32410">
    <property type="entry name" value="CYSTEINE/HISTIDINE-RICH C1 DOMAIN FAMILY PROTEIN"/>
    <property type="match status" value="1"/>
</dbReference>
<evidence type="ECO:0000259" key="2">
    <source>
        <dbReference type="Pfam" id="PF03107"/>
    </source>
</evidence>
<dbReference type="InterPro" id="IPR046349">
    <property type="entry name" value="C1-like_sf"/>
</dbReference>
<keyword evidence="3" id="KW-0808">Transferase</keyword>
<sequence length="336" mass="38839">MPFYKCSQDYAECSNFILHEWCARLRTELSCRLVMQEHELVLRQTSLFFCQICGLPCNGFAYNCEKCKFGKIDVHCAHIPISVLHEAHPSKAHPSNNLSRIDPLDLYYESIKCMGTSAACHACRNIIEEGDTFFCADYNYDFRLNMLCALRLPNTIRHKYDKHPLKLSYSPVENHKGQYFCEVCEDDLNPEKWFYHCSECSQSIHPDCAPLILKSEQGVNSSHDDLVYKFINMKFGDVRNTEDHEHPMSFVAGAITDGDCTKCGLSLQSKFILKCLQCTFAIHSYCESSITLSEKHELVEMFRNLEKKREPKRKPQPPRVVSFYPKTITRPETRSI</sequence>
<reference evidence="3 4" key="1">
    <citation type="journal article" date="2018" name="Mol. Plant">
        <title>The genome of Artemisia annua provides insight into the evolution of Asteraceae family and artemisinin biosynthesis.</title>
        <authorList>
            <person name="Shen Q."/>
            <person name="Zhang L."/>
            <person name="Liao Z."/>
            <person name="Wang S."/>
            <person name="Yan T."/>
            <person name="Shi P."/>
            <person name="Liu M."/>
            <person name="Fu X."/>
            <person name="Pan Q."/>
            <person name="Wang Y."/>
            <person name="Lv Z."/>
            <person name="Lu X."/>
            <person name="Zhang F."/>
            <person name="Jiang W."/>
            <person name="Ma Y."/>
            <person name="Chen M."/>
            <person name="Hao X."/>
            <person name="Li L."/>
            <person name="Tang Y."/>
            <person name="Lv G."/>
            <person name="Zhou Y."/>
            <person name="Sun X."/>
            <person name="Brodelius P.E."/>
            <person name="Rose J.K.C."/>
            <person name="Tang K."/>
        </authorList>
    </citation>
    <scope>NUCLEOTIDE SEQUENCE [LARGE SCALE GENOMIC DNA]</scope>
    <source>
        <strain evidence="4">cv. Huhao1</strain>
        <tissue evidence="3">Leaf</tissue>
    </source>
</reference>
<keyword evidence="1" id="KW-0677">Repeat</keyword>
<dbReference type="STRING" id="35608.A0A2U1KHK2"/>
<proteinExistence type="predicted"/>
<evidence type="ECO:0000313" key="4">
    <source>
        <dbReference type="Proteomes" id="UP000245207"/>
    </source>
</evidence>
<dbReference type="PANTHER" id="PTHR32410:SF161">
    <property type="entry name" value="DC1, ZINC FINGER, RING_FYVE_PHD-TYPE-RELATED"/>
    <property type="match status" value="1"/>
</dbReference>
<dbReference type="AlphaFoldDB" id="A0A2U1KHK2"/>
<name>A0A2U1KHK2_ARTAN</name>
<feature type="domain" description="DC1" evidence="2">
    <location>
        <begin position="160"/>
        <end position="209"/>
    </location>
</feature>
<evidence type="ECO:0000256" key="1">
    <source>
        <dbReference type="ARBA" id="ARBA00022737"/>
    </source>
</evidence>
<protein>
    <submittedName>
        <fullName evidence="3">DC1, C1-like, Rho-associated protein kinase 1/2</fullName>
    </submittedName>
</protein>
<dbReference type="InterPro" id="IPR004146">
    <property type="entry name" value="DC1"/>
</dbReference>
<keyword evidence="3" id="KW-0418">Kinase</keyword>
<dbReference type="SUPFAM" id="SSF57889">
    <property type="entry name" value="Cysteine-rich domain"/>
    <property type="match status" value="3"/>
</dbReference>
<accession>A0A2U1KHK2</accession>
<dbReference type="OrthoDB" id="1884766at2759"/>
<gene>
    <name evidence="3" type="ORF">CTI12_AA601700</name>
</gene>
<keyword evidence="4" id="KW-1185">Reference proteome</keyword>
<dbReference type="EMBL" id="PKPP01018493">
    <property type="protein sequence ID" value="PWA36257.1"/>
    <property type="molecule type" value="Genomic_DNA"/>
</dbReference>
<comment type="caution">
    <text evidence="3">The sequence shown here is derived from an EMBL/GenBank/DDBJ whole genome shotgun (WGS) entry which is preliminary data.</text>
</comment>
<dbReference type="InterPro" id="IPR053192">
    <property type="entry name" value="Vacuole_Formation_Reg"/>
</dbReference>
<dbReference type="GO" id="GO:0016301">
    <property type="term" value="F:kinase activity"/>
    <property type="evidence" value="ECO:0007669"/>
    <property type="project" value="UniProtKB-KW"/>
</dbReference>
<evidence type="ECO:0000313" key="3">
    <source>
        <dbReference type="EMBL" id="PWA36257.1"/>
    </source>
</evidence>
<dbReference type="Proteomes" id="UP000245207">
    <property type="component" value="Unassembled WGS sequence"/>
</dbReference>
<organism evidence="3 4">
    <name type="scientific">Artemisia annua</name>
    <name type="common">Sweet wormwood</name>
    <dbReference type="NCBI Taxonomy" id="35608"/>
    <lineage>
        <taxon>Eukaryota</taxon>
        <taxon>Viridiplantae</taxon>
        <taxon>Streptophyta</taxon>
        <taxon>Embryophyta</taxon>
        <taxon>Tracheophyta</taxon>
        <taxon>Spermatophyta</taxon>
        <taxon>Magnoliopsida</taxon>
        <taxon>eudicotyledons</taxon>
        <taxon>Gunneridae</taxon>
        <taxon>Pentapetalae</taxon>
        <taxon>asterids</taxon>
        <taxon>campanulids</taxon>
        <taxon>Asterales</taxon>
        <taxon>Asteraceae</taxon>
        <taxon>Asteroideae</taxon>
        <taxon>Anthemideae</taxon>
        <taxon>Artemisiinae</taxon>
        <taxon>Artemisia</taxon>
    </lineage>
</organism>